<dbReference type="EMBL" id="CP009438">
    <property type="protein sequence ID" value="AIR96880.1"/>
    <property type="molecule type" value="Genomic_DNA"/>
</dbReference>
<protein>
    <submittedName>
        <fullName evidence="1">Putative secreted protein</fullName>
    </submittedName>
</protein>
<dbReference type="Proteomes" id="UP000029482">
    <property type="component" value="Chromosome"/>
</dbReference>
<keyword evidence="2" id="KW-1185">Reference proteome</keyword>
<evidence type="ECO:0000313" key="2">
    <source>
        <dbReference type="Proteomes" id="UP000029482"/>
    </source>
</evidence>
<dbReference type="AlphaFoldDB" id="A0A089YTC6"/>
<organism evidence="1 2">
    <name type="scientific">Streptomyces glaucescens</name>
    <dbReference type="NCBI Taxonomy" id="1907"/>
    <lineage>
        <taxon>Bacteria</taxon>
        <taxon>Bacillati</taxon>
        <taxon>Actinomycetota</taxon>
        <taxon>Actinomycetes</taxon>
        <taxon>Kitasatosporales</taxon>
        <taxon>Streptomycetaceae</taxon>
        <taxon>Streptomyces</taxon>
    </lineage>
</organism>
<dbReference type="STRING" id="1907.SGLAU_04270"/>
<dbReference type="KEGG" id="sgu:SGLAU_04270"/>
<dbReference type="HOGENOM" id="CLU_2620523_0_0_11"/>
<proteinExistence type="predicted"/>
<reference evidence="2" key="1">
    <citation type="journal article" date="2015" name="J. Biotechnol.">
        <title>Complete genome sequence of the actinobacterium Streptomyces glaucescens GLA.O (DSM 40922) consisting of a linear chromosome and one linear plasmid.</title>
        <authorList>
            <person name="Ortseifen V."/>
            <person name="Winkler A."/>
            <person name="Albersmeier A."/>
            <person name="Wendler S."/>
            <person name="Puhler A."/>
            <person name="Kalinowski J."/>
            <person name="Ruckert C."/>
        </authorList>
    </citation>
    <scope>NUCLEOTIDE SEQUENCE [LARGE SCALE GENOMIC DNA]</scope>
    <source>
        <strain evidence="2">DSM 40922 / GLA O</strain>
    </source>
</reference>
<evidence type="ECO:0000313" key="1">
    <source>
        <dbReference type="EMBL" id="AIR96880.1"/>
    </source>
</evidence>
<accession>A0A089YTC6</accession>
<sequence>MLRGLGGATLRVSTLLAANRARAADAPARATNWVPAEFGTDRRDPVTVVLRLDGREGRRMRPVSAISRPAKSPVSPTT</sequence>
<gene>
    <name evidence="1" type="ORF">SGLAU_04270</name>
</gene>
<name>A0A089YTC6_STRGA</name>